<evidence type="ECO:0000313" key="1">
    <source>
        <dbReference type="EMBL" id="GEN97523.1"/>
    </source>
</evidence>
<name>A0A512ACU8_STRCR</name>
<proteinExistence type="predicted"/>
<sequence>MTGGFQDIDRVVQYRAKEGSEIPANVGSIGPQIDLEINMYLPGGPNQIEMLMGREKMKHLEIIGIRNIEY</sequence>
<reference evidence="1 2" key="1">
    <citation type="submission" date="2019-07" db="EMBL/GenBank/DDBJ databases">
        <title>Whole genome shotgun sequence of Streptococcus oligofermentans NBRC 106105.</title>
        <authorList>
            <person name="Hosoyama A."/>
            <person name="Uohara A."/>
            <person name="Ohji S."/>
            <person name="Ichikawa N."/>
        </authorList>
    </citation>
    <scope>NUCLEOTIDE SEQUENCE [LARGE SCALE GENOMIC DNA]</scope>
    <source>
        <strain evidence="1 2">NBRC 106105</strain>
    </source>
</reference>
<evidence type="ECO:0000313" key="2">
    <source>
        <dbReference type="Proteomes" id="UP000321868"/>
    </source>
</evidence>
<gene>
    <name evidence="1" type="ORF">SOL01_13970</name>
</gene>
<accession>A0A512ACU8</accession>
<comment type="caution">
    <text evidence="1">The sequence shown here is derived from an EMBL/GenBank/DDBJ whole genome shotgun (WGS) entry which is preliminary data.</text>
</comment>
<organism evidence="1 2">
    <name type="scientific">Streptococcus cristatus</name>
    <dbReference type="NCBI Taxonomy" id="45634"/>
    <lineage>
        <taxon>Bacteria</taxon>
        <taxon>Bacillati</taxon>
        <taxon>Bacillota</taxon>
        <taxon>Bacilli</taxon>
        <taxon>Lactobacillales</taxon>
        <taxon>Streptococcaceae</taxon>
        <taxon>Streptococcus</taxon>
    </lineage>
</organism>
<dbReference type="OrthoDB" id="7182479at2"/>
<protein>
    <submittedName>
        <fullName evidence="1">Uncharacterized protein</fullName>
    </submittedName>
</protein>
<dbReference type="Proteomes" id="UP000321868">
    <property type="component" value="Unassembled WGS sequence"/>
</dbReference>
<dbReference type="RefSeq" id="WP_015605982.1">
    <property type="nucleotide sequence ID" value="NZ_LS483471.1"/>
</dbReference>
<dbReference type="EMBL" id="BJYQ01000083">
    <property type="protein sequence ID" value="GEN97523.1"/>
    <property type="molecule type" value="Genomic_DNA"/>
</dbReference>
<dbReference type="AlphaFoldDB" id="A0A512ACU8"/>